<proteinExistence type="predicted"/>
<name>K9VRG5_9CYAN</name>
<dbReference type="AlphaFoldDB" id="K9VRG5"/>
<dbReference type="Proteomes" id="UP000010478">
    <property type="component" value="Chromosome"/>
</dbReference>
<feature type="compositionally biased region" description="Basic and acidic residues" evidence="1">
    <location>
        <begin position="234"/>
        <end position="244"/>
    </location>
</feature>
<gene>
    <name evidence="2" type="ORF">Osc7112_5954</name>
</gene>
<reference evidence="2 3" key="1">
    <citation type="submission" date="2012-05" db="EMBL/GenBank/DDBJ databases">
        <title>Finished chromosome of genome of Oscillatoria sp. PCC 7112.</title>
        <authorList>
            <consortium name="US DOE Joint Genome Institute"/>
            <person name="Gugger M."/>
            <person name="Coursin T."/>
            <person name="Rippka R."/>
            <person name="Tandeau De Marsac N."/>
            <person name="Huntemann M."/>
            <person name="Wei C.-L."/>
            <person name="Han J."/>
            <person name="Detter J.C."/>
            <person name="Han C."/>
            <person name="Tapia R."/>
            <person name="Davenport K."/>
            <person name="Daligault H."/>
            <person name="Erkkila T."/>
            <person name="Gu W."/>
            <person name="Munk A.C.C."/>
            <person name="Teshima H."/>
            <person name="Xu Y."/>
            <person name="Chain P."/>
            <person name="Chen A."/>
            <person name="Krypides N."/>
            <person name="Mavromatis K."/>
            <person name="Markowitz V."/>
            <person name="Szeto E."/>
            <person name="Ivanova N."/>
            <person name="Mikhailova N."/>
            <person name="Ovchinnikova G."/>
            <person name="Pagani I."/>
            <person name="Pati A."/>
            <person name="Goodwin L."/>
            <person name="Peters L."/>
            <person name="Pitluck S."/>
            <person name="Woyke T."/>
            <person name="Kerfeld C."/>
        </authorList>
    </citation>
    <scope>NUCLEOTIDE SEQUENCE [LARGE SCALE GENOMIC DNA]</scope>
    <source>
        <strain evidence="2 3">PCC 7112</strain>
    </source>
</reference>
<accession>K9VRG5</accession>
<sequence>MKALSILDEVVRELEQDVNISRIKKIIFFACKEFWENDPAQLASADVRILIEELCAKYSRLEDIEAVLNSIVSKVNKKTEYALVADLIICQLSRLYEFEDFTKLELNISSFGGQEAPAFEEHFSSEVPSSEERAINPGNLFDVRQKILQQTNPLRAKILIFSTLYHQFTFSDRDWLLLKTQELDNLLRQLFNVCGSLAELESQLYRTASNLDNRDENDQAASVIIKAMNPCYAKRQEEEPHEAESSASEDYDQTHLHNSVYEESELVDRRTDYFDPGEITHLLQAAPPHYHYDPQKSYLVPDTAENVQFKEPETSNNYATDFRQEMVETFPVAEMPTIIETLEPAAPVIINISDSIKRKLELEEEMTELVSQSANSATAQIENIFTQLEAALNGKFSTGSAEERLYWKYKNLREYVGKVQKFTDKLLEFLIELESKESGKYPSEVPENMTDNISSEIPQENSSHKANQYQLLEMAKQGKPKAIAQLINQLLQPKGIAATVGFKDGWLHVILESAEVPNQQATATYIHKKLCTLKSKYLTHVKIHGRQLGSKTVLWTQEFVN</sequence>
<evidence type="ECO:0000256" key="1">
    <source>
        <dbReference type="SAM" id="MobiDB-lite"/>
    </source>
</evidence>
<dbReference type="OrthoDB" id="490422at2"/>
<dbReference type="KEGG" id="oni:Osc7112_5954"/>
<dbReference type="PATRIC" id="fig|179408.3.peg.7426"/>
<dbReference type="RefSeq" id="WP_015179350.1">
    <property type="nucleotide sequence ID" value="NC_019729.1"/>
</dbReference>
<feature type="region of interest" description="Disordered" evidence="1">
    <location>
        <begin position="234"/>
        <end position="255"/>
    </location>
</feature>
<evidence type="ECO:0000313" key="2">
    <source>
        <dbReference type="EMBL" id="AFZ10149.1"/>
    </source>
</evidence>
<dbReference type="eggNOG" id="COG2319">
    <property type="taxonomic scope" value="Bacteria"/>
</dbReference>
<dbReference type="STRING" id="179408.Osc7112_5954"/>
<organism evidence="2 3">
    <name type="scientific">Phormidium nigroviride PCC 7112</name>
    <dbReference type="NCBI Taxonomy" id="179408"/>
    <lineage>
        <taxon>Bacteria</taxon>
        <taxon>Bacillati</taxon>
        <taxon>Cyanobacteriota</taxon>
        <taxon>Cyanophyceae</taxon>
        <taxon>Oscillatoriophycideae</taxon>
        <taxon>Oscillatoriales</taxon>
        <taxon>Oscillatoriaceae</taxon>
        <taxon>Phormidium</taxon>
    </lineage>
</organism>
<keyword evidence="3" id="KW-1185">Reference proteome</keyword>
<dbReference type="eggNOG" id="COG0515">
    <property type="taxonomic scope" value="Bacteria"/>
</dbReference>
<dbReference type="HOGENOM" id="CLU_499531_0_0_3"/>
<protein>
    <submittedName>
        <fullName evidence="2">Uncharacterized protein</fullName>
    </submittedName>
</protein>
<evidence type="ECO:0000313" key="3">
    <source>
        <dbReference type="Proteomes" id="UP000010478"/>
    </source>
</evidence>
<dbReference type="EMBL" id="CP003614">
    <property type="protein sequence ID" value="AFZ10149.1"/>
    <property type="molecule type" value="Genomic_DNA"/>
</dbReference>